<organism evidence="1 2">
    <name type="scientific">Pectobacterium carotovorum</name>
    <name type="common">Erwinia carotovora</name>
    <dbReference type="NCBI Taxonomy" id="554"/>
    <lineage>
        <taxon>Bacteria</taxon>
        <taxon>Pseudomonadati</taxon>
        <taxon>Pseudomonadota</taxon>
        <taxon>Gammaproteobacteria</taxon>
        <taxon>Enterobacterales</taxon>
        <taxon>Pectobacteriaceae</taxon>
        <taxon>Pectobacterium</taxon>
    </lineage>
</organism>
<dbReference type="EMBL" id="QZDH01000071">
    <property type="protein sequence ID" value="RJL46802.1"/>
    <property type="molecule type" value="Genomic_DNA"/>
</dbReference>
<comment type="caution">
    <text evidence="1">The sequence shown here is derived from an EMBL/GenBank/DDBJ whole genome shotgun (WGS) entry which is preliminary data.</text>
</comment>
<evidence type="ECO:0008006" key="3">
    <source>
        <dbReference type="Google" id="ProtNLM"/>
    </source>
</evidence>
<dbReference type="AlphaFoldDB" id="A0A419AR79"/>
<dbReference type="RefSeq" id="WP_119874896.1">
    <property type="nucleotide sequence ID" value="NZ_QZDH01000071.1"/>
</dbReference>
<dbReference type="Pfam" id="PF12306">
    <property type="entry name" value="PixA"/>
    <property type="match status" value="1"/>
</dbReference>
<accession>A0A419AR79</accession>
<reference evidence="1 2" key="1">
    <citation type="submission" date="2018-09" db="EMBL/GenBank/DDBJ databases">
        <title>Phylogenetic diversity of Pectobacterium and Dickeya strains causing blackleg disease of potato in Morocco.</title>
        <authorList>
            <person name="Oulghazi S."/>
            <person name="Moumni M."/>
            <person name="Faure D."/>
        </authorList>
    </citation>
    <scope>NUCLEOTIDE SEQUENCE [LARGE SCALE GENOMIC DNA]</scope>
    <source>
        <strain evidence="1 2">S1.15.11.2D</strain>
    </source>
</reference>
<evidence type="ECO:0000313" key="2">
    <source>
        <dbReference type="Proteomes" id="UP000283655"/>
    </source>
</evidence>
<proteinExistence type="predicted"/>
<evidence type="ECO:0000313" key="1">
    <source>
        <dbReference type="EMBL" id="RJL46802.1"/>
    </source>
</evidence>
<gene>
    <name evidence="1" type="ORF">D5071_20280</name>
</gene>
<dbReference type="Proteomes" id="UP000283655">
    <property type="component" value="Unassembled WGS sequence"/>
</dbReference>
<dbReference type="Gene3D" id="2.60.40.3910">
    <property type="entry name" value="Inclusion body protein"/>
    <property type="match status" value="1"/>
</dbReference>
<name>A0A419AR79_PECCA</name>
<dbReference type="InterPro" id="IPR038712">
    <property type="entry name" value="PixA-like_sf"/>
</dbReference>
<protein>
    <recommendedName>
        <fullName evidence="3">Inclusion body protein</fullName>
    </recommendedName>
</protein>
<dbReference type="InterPro" id="IPR021087">
    <property type="entry name" value="Uncharacterised_PixA/AidA"/>
</dbReference>
<sequence>MSNIDPRNSSNNVINVIVIIDTDSVINDFPLNSVSRDEKHPKAIAHKYAYMVAPGQSTISGNGTSDLNVKANRDDVIRWTGISESDNSDSGVLIYGLPKYAGNTVFAGLEFINSARVESEPSPTNSNSALPVTFAERKHWYAQAIVNDLGTEHYQVQFALYYRPHGGDQELYGYFQWDPTITVKE</sequence>